<reference evidence="12 13" key="1">
    <citation type="submission" date="2023-11" db="EMBL/GenBank/DDBJ databases">
        <authorList>
            <person name="Okamura Y."/>
        </authorList>
    </citation>
    <scope>NUCLEOTIDE SEQUENCE [LARGE SCALE GENOMIC DNA]</scope>
</reference>
<evidence type="ECO:0000313" key="12">
    <source>
        <dbReference type="EMBL" id="CAK1553833.1"/>
    </source>
</evidence>
<dbReference type="GO" id="GO:0005634">
    <property type="term" value="C:nucleus"/>
    <property type="evidence" value="ECO:0007669"/>
    <property type="project" value="UniProtKB-SubCell"/>
</dbReference>
<evidence type="ECO:0000256" key="8">
    <source>
        <dbReference type="ARBA" id="ARBA00022918"/>
    </source>
</evidence>
<name>A0AAV1JWB4_9NEOP</name>
<evidence type="ECO:0000256" key="3">
    <source>
        <dbReference type="ARBA" id="ARBA00022723"/>
    </source>
</evidence>
<dbReference type="SUPFAM" id="SSF46689">
    <property type="entry name" value="Homeodomain-like"/>
    <property type="match status" value="1"/>
</dbReference>
<keyword evidence="10" id="KW-0233">DNA recombination</keyword>
<dbReference type="GO" id="GO:0046872">
    <property type="term" value="F:metal ion binding"/>
    <property type="evidence" value="ECO:0007669"/>
    <property type="project" value="UniProtKB-KW"/>
</dbReference>
<organism evidence="12 13">
    <name type="scientific">Leptosia nina</name>
    <dbReference type="NCBI Taxonomy" id="320188"/>
    <lineage>
        <taxon>Eukaryota</taxon>
        <taxon>Metazoa</taxon>
        <taxon>Ecdysozoa</taxon>
        <taxon>Arthropoda</taxon>
        <taxon>Hexapoda</taxon>
        <taxon>Insecta</taxon>
        <taxon>Pterygota</taxon>
        <taxon>Neoptera</taxon>
        <taxon>Endopterygota</taxon>
        <taxon>Lepidoptera</taxon>
        <taxon>Glossata</taxon>
        <taxon>Ditrysia</taxon>
        <taxon>Papilionoidea</taxon>
        <taxon>Pieridae</taxon>
        <taxon>Pierinae</taxon>
        <taxon>Leptosia</taxon>
    </lineage>
</organism>
<dbReference type="PANTHER" id="PTHR42648">
    <property type="entry name" value="TRANSPOSASE, PUTATIVE-RELATED"/>
    <property type="match status" value="1"/>
</dbReference>
<sequence length="715" mass="82521">MVRNYKRKTDRDKWNEEETRRAVNAVLTDRMGFLRASATYDVPKSTLERRVRKALETFNADTDSDNDCGKKHLGRFKTVFIVEQENKLADEECLVHFKIVNKSVINCMLAAPALVSAELWHKRLAHINCSDLNKMRNGIVEGVNFSSPSDIKKENCVTCCEGKQTRLPFAHSEHTSSETLQIVHADVCGPMEIKSINGSKYFLIFVDDYSKMTFIYFLKHKNEVFQKFKEFKPMVENQQSKKIKVLRTDNGGEFCNGVMDNYLANEGIIHQKTTAYAPEQNGVCERANRTVIEKGRCLLFEAKLDKKFWAEAANTAVYLKNRTVTSSLVNKTPYEMWNQRKPDLSHIRLFGSPVMVHVPKEQRLKWDKKAEQFILVGFSENVKGYRVYDPKRNVVTLQRDITVMEGKQGIENTEEAAIWIQNEETETTQNMILSYKNFFDLCLLKIKQLTTESACINTFVNAIYPIKKRTRFAPQRFPSYPSYGAKREICRVYFLNQRPSRTHSNTKSIFVHPDLLGATPYLPNRQAQVSLDRLKPAYVIRESDDVDYDQFRLGTDLTRQTDKQTYIHEPTQTDSKPTSVVIPRAEKCTRSSRIVRQPVRFIYLILPQSPLILDIDSNEVSTPFKGFESLPRNLVSSLKEILDNDNVLGDFVARKPMKPFLSKKLESQIFQQFVDERLELLNSGRSIHDEFEEECNIYSDAEDIAQNLVGVTEKF</sequence>
<dbReference type="InterPro" id="IPR009057">
    <property type="entry name" value="Homeodomain-like_sf"/>
</dbReference>
<dbReference type="Pfam" id="PF05225">
    <property type="entry name" value="HTH_psq"/>
    <property type="match status" value="1"/>
</dbReference>
<dbReference type="EMBL" id="CAVLEF010000240">
    <property type="protein sequence ID" value="CAK1553833.1"/>
    <property type="molecule type" value="Genomic_DNA"/>
</dbReference>
<accession>A0AAV1JWB4</accession>
<evidence type="ECO:0000256" key="1">
    <source>
        <dbReference type="ARBA" id="ARBA00004123"/>
    </source>
</evidence>
<keyword evidence="9" id="KW-0239">DNA-directed DNA polymerase</keyword>
<keyword evidence="7" id="KW-0229">DNA integration</keyword>
<dbReference type="Gene3D" id="1.10.10.60">
    <property type="entry name" value="Homeodomain-like"/>
    <property type="match status" value="1"/>
</dbReference>
<dbReference type="InterPro" id="IPR036397">
    <property type="entry name" value="RNaseH_sf"/>
</dbReference>
<evidence type="ECO:0000256" key="6">
    <source>
        <dbReference type="ARBA" id="ARBA00022842"/>
    </source>
</evidence>
<dbReference type="Gene3D" id="3.30.420.10">
    <property type="entry name" value="Ribonuclease H-like superfamily/Ribonuclease H"/>
    <property type="match status" value="1"/>
</dbReference>
<gene>
    <name evidence="12" type="ORF">LNINA_LOCUS12801</name>
</gene>
<evidence type="ECO:0000256" key="5">
    <source>
        <dbReference type="ARBA" id="ARBA00022801"/>
    </source>
</evidence>
<dbReference type="InterPro" id="IPR025724">
    <property type="entry name" value="GAG-pre-integrase_dom"/>
</dbReference>
<dbReference type="PANTHER" id="PTHR42648:SF11">
    <property type="entry name" value="TRANSPOSON TY4-P GAG-POL POLYPROTEIN"/>
    <property type="match status" value="1"/>
</dbReference>
<keyword evidence="9" id="KW-0808">Transferase</keyword>
<dbReference type="GO" id="GO:0016787">
    <property type="term" value="F:hydrolase activity"/>
    <property type="evidence" value="ECO:0007669"/>
    <property type="project" value="UniProtKB-KW"/>
</dbReference>
<dbReference type="GO" id="GO:0004519">
    <property type="term" value="F:endonuclease activity"/>
    <property type="evidence" value="ECO:0007669"/>
    <property type="project" value="UniProtKB-KW"/>
</dbReference>
<keyword evidence="5" id="KW-0378">Hydrolase</keyword>
<dbReference type="GO" id="GO:0015074">
    <property type="term" value="P:DNA integration"/>
    <property type="evidence" value="ECO:0007669"/>
    <property type="project" value="UniProtKB-KW"/>
</dbReference>
<protein>
    <recommendedName>
        <fullName evidence="11">Integrase catalytic domain-containing protein</fullName>
    </recommendedName>
</protein>
<keyword evidence="8" id="KW-0695">RNA-directed DNA polymerase</keyword>
<dbReference type="Pfam" id="PF00665">
    <property type="entry name" value="rve"/>
    <property type="match status" value="1"/>
</dbReference>
<dbReference type="GO" id="GO:0003887">
    <property type="term" value="F:DNA-directed DNA polymerase activity"/>
    <property type="evidence" value="ECO:0007669"/>
    <property type="project" value="UniProtKB-KW"/>
</dbReference>
<evidence type="ECO:0000256" key="9">
    <source>
        <dbReference type="ARBA" id="ARBA00022932"/>
    </source>
</evidence>
<comment type="caution">
    <text evidence="12">The sequence shown here is derived from an EMBL/GenBank/DDBJ whole genome shotgun (WGS) entry which is preliminary data.</text>
</comment>
<dbReference type="Gene3D" id="6.10.140.1000">
    <property type="match status" value="1"/>
</dbReference>
<evidence type="ECO:0000256" key="4">
    <source>
        <dbReference type="ARBA" id="ARBA00022759"/>
    </source>
</evidence>
<evidence type="ECO:0000256" key="10">
    <source>
        <dbReference type="ARBA" id="ARBA00023172"/>
    </source>
</evidence>
<keyword evidence="6" id="KW-0460">Magnesium</keyword>
<dbReference type="GO" id="GO:0006310">
    <property type="term" value="P:DNA recombination"/>
    <property type="evidence" value="ECO:0007669"/>
    <property type="project" value="UniProtKB-KW"/>
</dbReference>
<keyword evidence="4" id="KW-0255">Endonuclease</keyword>
<dbReference type="InterPro" id="IPR039537">
    <property type="entry name" value="Retrotran_Ty1/copia-like"/>
</dbReference>
<dbReference type="PROSITE" id="PS50994">
    <property type="entry name" value="INTEGRASE"/>
    <property type="match status" value="1"/>
</dbReference>
<dbReference type="InterPro" id="IPR001584">
    <property type="entry name" value="Integrase_cat-core"/>
</dbReference>
<proteinExistence type="predicted"/>
<dbReference type="InterPro" id="IPR057670">
    <property type="entry name" value="SH3_retrovirus"/>
</dbReference>
<dbReference type="Pfam" id="PF13976">
    <property type="entry name" value="gag_pre-integrs"/>
    <property type="match status" value="1"/>
</dbReference>
<evidence type="ECO:0000256" key="7">
    <source>
        <dbReference type="ARBA" id="ARBA00022908"/>
    </source>
</evidence>
<dbReference type="Pfam" id="PF25597">
    <property type="entry name" value="SH3_retrovirus"/>
    <property type="match status" value="1"/>
</dbReference>
<keyword evidence="2" id="KW-0540">Nuclease</keyword>
<dbReference type="InterPro" id="IPR012337">
    <property type="entry name" value="RNaseH-like_sf"/>
</dbReference>
<dbReference type="SUPFAM" id="SSF53098">
    <property type="entry name" value="Ribonuclease H-like"/>
    <property type="match status" value="1"/>
</dbReference>
<evidence type="ECO:0000256" key="2">
    <source>
        <dbReference type="ARBA" id="ARBA00022722"/>
    </source>
</evidence>
<evidence type="ECO:0000259" key="11">
    <source>
        <dbReference type="PROSITE" id="PS50994"/>
    </source>
</evidence>
<dbReference type="Proteomes" id="UP001497472">
    <property type="component" value="Unassembled WGS sequence"/>
</dbReference>
<keyword evidence="13" id="KW-1185">Reference proteome</keyword>
<dbReference type="GO" id="GO:0003964">
    <property type="term" value="F:RNA-directed DNA polymerase activity"/>
    <property type="evidence" value="ECO:0007669"/>
    <property type="project" value="UniProtKB-KW"/>
</dbReference>
<feature type="domain" description="Integrase catalytic" evidence="11">
    <location>
        <begin position="164"/>
        <end position="341"/>
    </location>
</feature>
<dbReference type="InterPro" id="IPR007889">
    <property type="entry name" value="HTH_Psq"/>
</dbReference>
<keyword evidence="3" id="KW-0479">Metal-binding</keyword>
<comment type="subcellular location">
    <subcellularLocation>
        <location evidence="1">Nucleus</location>
    </subcellularLocation>
</comment>
<evidence type="ECO:0000313" key="13">
    <source>
        <dbReference type="Proteomes" id="UP001497472"/>
    </source>
</evidence>
<dbReference type="GO" id="GO:0003677">
    <property type="term" value="F:DNA binding"/>
    <property type="evidence" value="ECO:0007669"/>
    <property type="project" value="InterPro"/>
</dbReference>
<keyword evidence="9" id="KW-0548">Nucleotidyltransferase</keyword>
<dbReference type="AlphaFoldDB" id="A0AAV1JWB4"/>